<dbReference type="AlphaFoldDB" id="Q6IH47"/>
<name>Q6IH47_DROME</name>
<sequence length="181" mass="19973">MSMGTNMSDAGPQHPHYFLQTTSPPFNPTRLWMRSGAKEHGSMANVKAAVGQMCENYLQMAGENDSTRPRPWSSADLHKRAGGLSWNSAIIHPPDRHSAIQAISHSVIPSFCYSVNQLAHLKSTVLGSTPPSRAKANGMRFNWASCRCIKAILSTSQLLGLIRKTLERARLSKREHITLLP</sequence>
<feature type="region of interest" description="Disordered" evidence="1">
    <location>
        <begin position="1"/>
        <end position="20"/>
    </location>
</feature>
<protein>
    <submittedName>
        <fullName evidence="2">HDC03347</fullName>
    </submittedName>
</protein>
<evidence type="ECO:0000256" key="1">
    <source>
        <dbReference type="SAM" id="MobiDB-lite"/>
    </source>
</evidence>
<evidence type="ECO:0000313" key="2">
    <source>
        <dbReference type="EMBL" id="DAA03768.1"/>
    </source>
</evidence>
<dbReference type="EMBL" id="BK003569">
    <property type="protein sequence ID" value="DAA03768.1"/>
    <property type="molecule type" value="Genomic_DNA"/>
</dbReference>
<accession>Q6IH47</accession>
<proteinExistence type="predicted"/>
<gene>
    <name evidence="2" type="ORF">HDC03347</name>
</gene>
<reference evidence="2" key="1">
    <citation type="journal article" date="2003" name="Genome Biol.">
        <title>An integrated gene annotation and transcriptional profiling approach towards the full gene content of the Drosophila genome.</title>
        <authorList>
            <person name="Hild M."/>
            <person name="Beckmann B."/>
            <person name="Haas S.A."/>
            <person name="Koch B."/>
            <person name="Solovyev V."/>
            <person name="Busold C."/>
            <person name="Fellenberg K."/>
            <person name="Boutros M."/>
            <person name="Vingron M."/>
            <person name="Sauer F."/>
            <person name="Hoheisel J.D."/>
            <person name="Paro R."/>
        </authorList>
    </citation>
    <scope>NUCLEOTIDE SEQUENCE</scope>
</reference>
<organism evidence="2">
    <name type="scientific">Drosophila melanogaster</name>
    <name type="common">Fruit fly</name>
    <dbReference type="NCBI Taxonomy" id="7227"/>
    <lineage>
        <taxon>Eukaryota</taxon>
        <taxon>Metazoa</taxon>
        <taxon>Ecdysozoa</taxon>
        <taxon>Arthropoda</taxon>
        <taxon>Hexapoda</taxon>
        <taxon>Insecta</taxon>
        <taxon>Pterygota</taxon>
        <taxon>Neoptera</taxon>
        <taxon>Endopterygota</taxon>
        <taxon>Diptera</taxon>
        <taxon>Brachycera</taxon>
        <taxon>Muscomorpha</taxon>
        <taxon>Ephydroidea</taxon>
        <taxon>Drosophilidae</taxon>
        <taxon>Drosophila</taxon>
        <taxon>Sophophora</taxon>
    </lineage>
</organism>